<name>A0A7Y0EKR8_9CLOT</name>
<feature type="transmembrane region" description="Helical" evidence="5">
    <location>
        <begin position="277"/>
        <end position="295"/>
    </location>
</feature>
<protein>
    <submittedName>
        <fullName evidence="6">TDT family transporter</fullName>
    </submittedName>
</protein>
<dbReference type="EMBL" id="JABBNI010000063">
    <property type="protein sequence ID" value="NMM65212.1"/>
    <property type="molecule type" value="Genomic_DNA"/>
</dbReference>
<comment type="subcellular location">
    <subcellularLocation>
        <location evidence="1">Membrane</location>
        <topology evidence="1">Multi-pass membrane protein</topology>
    </subcellularLocation>
</comment>
<organism evidence="6 7">
    <name type="scientific">Clostridium muellerianum</name>
    <dbReference type="NCBI Taxonomy" id="2716538"/>
    <lineage>
        <taxon>Bacteria</taxon>
        <taxon>Bacillati</taxon>
        <taxon>Bacillota</taxon>
        <taxon>Clostridia</taxon>
        <taxon>Eubacteriales</taxon>
        <taxon>Clostridiaceae</taxon>
        <taxon>Clostridium</taxon>
    </lineage>
</organism>
<dbReference type="Pfam" id="PF03595">
    <property type="entry name" value="SLAC1"/>
    <property type="match status" value="1"/>
</dbReference>
<evidence type="ECO:0000313" key="7">
    <source>
        <dbReference type="Proteomes" id="UP000537131"/>
    </source>
</evidence>
<keyword evidence="3 5" id="KW-1133">Transmembrane helix</keyword>
<keyword evidence="4 5" id="KW-0472">Membrane</keyword>
<sequence length="316" mass="35525">MSEIFKKYPVPIVGLILGLAATGNLVQSYGEVYRNIFGIVSTVLLILMIIKIVKYPKSVAESLDNPVIASTFPTLTMGIMVLSTYLKLYAALLAYIIWIIGVALHIILILWFTKKFVFNFKVKQVFPTWFIVYIGIAATSVTAPTFEMVSVGQVAFWFGFVTYLILLPIVIYRVMIVKEMAEQTLPTLAIFSAPASILLAGYMSSFKTKNMEIVCFLTILSIIMYVAVIIMLFKLLRLKFYPSYSAFTFPLIISGIGMKLTNGFLIKSGHTISVLRYLVRFQEVVGVALTLYVLIRYIEFLLPKNSTILDSKGYVK</sequence>
<evidence type="ECO:0000256" key="5">
    <source>
        <dbReference type="SAM" id="Phobius"/>
    </source>
</evidence>
<dbReference type="Gene3D" id="1.50.10.150">
    <property type="entry name" value="Voltage-dependent anion channel"/>
    <property type="match status" value="1"/>
</dbReference>
<dbReference type="AlphaFoldDB" id="A0A7Y0EKR8"/>
<dbReference type="CDD" id="cd09325">
    <property type="entry name" value="TDT_C4-dicarb_trans"/>
    <property type="match status" value="1"/>
</dbReference>
<feature type="transmembrane region" description="Helical" evidence="5">
    <location>
        <begin position="65"/>
        <end position="86"/>
    </location>
</feature>
<dbReference type="InterPro" id="IPR038665">
    <property type="entry name" value="Voltage-dep_anion_channel_sf"/>
</dbReference>
<comment type="caution">
    <text evidence="6">The sequence shown here is derived from an EMBL/GenBank/DDBJ whole genome shotgun (WGS) entry which is preliminary data.</text>
</comment>
<evidence type="ECO:0000256" key="3">
    <source>
        <dbReference type="ARBA" id="ARBA00022989"/>
    </source>
</evidence>
<dbReference type="GO" id="GO:0046583">
    <property type="term" value="F:monoatomic cation efflux transmembrane transporter activity"/>
    <property type="evidence" value="ECO:0007669"/>
    <property type="project" value="TreeGrafter"/>
</dbReference>
<feature type="transmembrane region" description="Helical" evidence="5">
    <location>
        <begin position="92"/>
        <end position="113"/>
    </location>
</feature>
<reference evidence="6 7" key="1">
    <citation type="submission" date="2020-06" db="EMBL/GenBank/DDBJ databases">
        <title>Complete Genome Sequence of Clostridium muelleri sp. nov. P21T, an Acid-Alcohol Producing Acetogen Isolated from Old Hay.</title>
        <authorList>
            <person name="Duncan K.E."/>
            <person name="Tanner R.S."/>
        </authorList>
    </citation>
    <scope>NUCLEOTIDE SEQUENCE [LARGE SCALE GENOMIC DNA]</scope>
    <source>
        <strain evidence="6 7">P21</strain>
    </source>
</reference>
<feature type="transmembrane region" description="Helical" evidence="5">
    <location>
        <begin position="211"/>
        <end position="233"/>
    </location>
</feature>
<keyword evidence="2 5" id="KW-0812">Transmembrane</keyword>
<dbReference type="Proteomes" id="UP000537131">
    <property type="component" value="Unassembled WGS sequence"/>
</dbReference>
<gene>
    <name evidence="6" type="ORF">HBE96_21755</name>
</gene>
<dbReference type="GO" id="GO:0005886">
    <property type="term" value="C:plasma membrane"/>
    <property type="evidence" value="ECO:0007669"/>
    <property type="project" value="TreeGrafter"/>
</dbReference>
<feature type="transmembrane region" description="Helical" evidence="5">
    <location>
        <begin position="36"/>
        <end position="53"/>
    </location>
</feature>
<evidence type="ECO:0000256" key="4">
    <source>
        <dbReference type="ARBA" id="ARBA00023136"/>
    </source>
</evidence>
<dbReference type="InterPro" id="IPR052951">
    <property type="entry name" value="Tellurite_res_ion_channel"/>
</dbReference>
<dbReference type="PANTHER" id="PTHR37955:SF1">
    <property type="entry name" value="DEP DOMAIN-CONTAINING PROTEIN"/>
    <property type="match status" value="1"/>
</dbReference>
<accession>A0A7Y0EKR8</accession>
<proteinExistence type="predicted"/>
<feature type="transmembrane region" description="Helical" evidence="5">
    <location>
        <begin position="187"/>
        <end position="205"/>
    </location>
</feature>
<dbReference type="InterPro" id="IPR004695">
    <property type="entry name" value="SLAC1/Mae1/Ssu1/TehA"/>
</dbReference>
<evidence type="ECO:0000313" key="6">
    <source>
        <dbReference type="EMBL" id="NMM65212.1"/>
    </source>
</evidence>
<feature type="transmembrane region" description="Helical" evidence="5">
    <location>
        <begin position="12"/>
        <end position="30"/>
    </location>
</feature>
<evidence type="ECO:0000256" key="2">
    <source>
        <dbReference type="ARBA" id="ARBA00022692"/>
    </source>
</evidence>
<feature type="transmembrane region" description="Helical" evidence="5">
    <location>
        <begin position="155"/>
        <end position="175"/>
    </location>
</feature>
<evidence type="ECO:0000256" key="1">
    <source>
        <dbReference type="ARBA" id="ARBA00004141"/>
    </source>
</evidence>
<dbReference type="PANTHER" id="PTHR37955">
    <property type="entry name" value="TELLURITE RESISTANCE PROTEIN TEHA"/>
    <property type="match status" value="1"/>
</dbReference>
<dbReference type="RefSeq" id="WP_169299795.1">
    <property type="nucleotide sequence ID" value="NZ_JABBNI010000063.1"/>
</dbReference>
<feature type="transmembrane region" description="Helical" evidence="5">
    <location>
        <begin position="125"/>
        <end position="143"/>
    </location>
</feature>
<keyword evidence="7" id="KW-1185">Reference proteome</keyword>